<keyword evidence="1" id="KW-0812">Transmembrane</keyword>
<dbReference type="RefSeq" id="WP_167151296.1">
    <property type="nucleotide sequence ID" value="NZ_JAAMOX010000002.1"/>
</dbReference>
<dbReference type="EMBL" id="JAAMOX010000002">
    <property type="protein sequence ID" value="NIH54762.1"/>
    <property type="molecule type" value="Genomic_DNA"/>
</dbReference>
<evidence type="ECO:0000313" key="3">
    <source>
        <dbReference type="Proteomes" id="UP000541033"/>
    </source>
</evidence>
<gene>
    <name evidence="2" type="ORF">FHX76_002658</name>
</gene>
<accession>A0A7X5R3B8</accession>
<keyword evidence="3" id="KW-1185">Reference proteome</keyword>
<evidence type="ECO:0000256" key="1">
    <source>
        <dbReference type="SAM" id="Phobius"/>
    </source>
</evidence>
<sequence>MIFPSTEPADTQALQRLPQHIRRAILVGAVVAAILLVPIPLTVTVASSVASSALCTALLTPDSEYDSLAAVADRADGDGCLRGESRRTEWLSLVQMITR</sequence>
<keyword evidence="1" id="KW-1133">Transmembrane helix</keyword>
<evidence type="ECO:0000313" key="2">
    <source>
        <dbReference type="EMBL" id="NIH54762.1"/>
    </source>
</evidence>
<comment type="caution">
    <text evidence="2">The sequence shown here is derived from an EMBL/GenBank/DDBJ whole genome shotgun (WGS) entry which is preliminary data.</text>
</comment>
<dbReference type="AlphaFoldDB" id="A0A7X5R3B8"/>
<dbReference type="Proteomes" id="UP000541033">
    <property type="component" value="Unassembled WGS sequence"/>
</dbReference>
<name>A0A7X5R3B8_9MICO</name>
<proteinExistence type="predicted"/>
<reference evidence="2 3" key="1">
    <citation type="submission" date="2020-02" db="EMBL/GenBank/DDBJ databases">
        <title>Sequencing the genomes of 1000 actinobacteria strains.</title>
        <authorList>
            <person name="Klenk H.-P."/>
        </authorList>
    </citation>
    <scope>NUCLEOTIDE SEQUENCE [LARGE SCALE GENOMIC DNA]</scope>
    <source>
        <strain evidence="2 3">DSM 27960</strain>
    </source>
</reference>
<keyword evidence="1" id="KW-0472">Membrane</keyword>
<protein>
    <submittedName>
        <fullName evidence="2">Uncharacterized protein</fullName>
    </submittedName>
</protein>
<organism evidence="2 3">
    <name type="scientific">Lysinibacter cavernae</name>
    <dbReference type="NCBI Taxonomy" id="1640652"/>
    <lineage>
        <taxon>Bacteria</taxon>
        <taxon>Bacillati</taxon>
        <taxon>Actinomycetota</taxon>
        <taxon>Actinomycetes</taxon>
        <taxon>Micrococcales</taxon>
        <taxon>Microbacteriaceae</taxon>
        <taxon>Lysinibacter</taxon>
    </lineage>
</organism>
<feature type="transmembrane region" description="Helical" evidence="1">
    <location>
        <begin position="24"/>
        <end position="46"/>
    </location>
</feature>